<dbReference type="Proteomes" id="UP000030403">
    <property type="component" value="Unassembled WGS sequence"/>
</dbReference>
<protein>
    <submittedName>
        <fullName evidence="1">Uncharacterized protein</fullName>
    </submittedName>
</protein>
<dbReference type="AlphaFoldDB" id="A0A0A5HMA1"/>
<accession>A0A0A5HMA1</accession>
<proteinExistence type="predicted"/>
<organism evidence="1 2">
    <name type="scientific">Pontibacillus marinus BH030004 = DSM 16465</name>
    <dbReference type="NCBI Taxonomy" id="1385511"/>
    <lineage>
        <taxon>Bacteria</taxon>
        <taxon>Bacillati</taxon>
        <taxon>Bacillota</taxon>
        <taxon>Bacilli</taxon>
        <taxon>Bacillales</taxon>
        <taxon>Bacillaceae</taxon>
        <taxon>Pontibacillus</taxon>
    </lineage>
</organism>
<dbReference type="EMBL" id="AVPF01000049">
    <property type="protein sequence ID" value="KGX84757.1"/>
    <property type="molecule type" value="Genomic_DNA"/>
</dbReference>
<evidence type="ECO:0000313" key="2">
    <source>
        <dbReference type="Proteomes" id="UP000030403"/>
    </source>
</evidence>
<sequence>MTLKGTLLFLGHMLNVGKKNFSEQVHNVFQSLRGYCLA</sequence>
<reference evidence="1 2" key="1">
    <citation type="submission" date="2013-08" db="EMBL/GenBank/DDBJ databases">
        <authorList>
            <person name="Huang J."/>
            <person name="Wang G."/>
        </authorList>
    </citation>
    <scope>NUCLEOTIDE SEQUENCE [LARGE SCALE GENOMIC DNA]</scope>
    <source>
        <strain evidence="1 2">BH030004</strain>
    </source>
</reference>
<comment type="caution">
    <text evidence="1">The sequence shown here is derived from an EMBL/GenBank/DDBJ whole genome shotgun (WGS) entry which is preliminary data.</text>
</comment>
<gene>
    <name evidence="1" type="ORF">N783_16095</name>
</gene>
<evidence type="ECO:0000313" key="1">
    <source>
        <dbReference type="EMBL" id="KGX84757.1"/>
    </source>
</evidence>
<name>A0A0A5HMA1_9BACI</name>
<keyword evidence="2" id="KW-1185">Reference proteome</keyword>